<comment type="caution">
    <text evidence="1">The sequence shown here is derived from an EMBL/GenBank/DDBJ whole genome shotgun (WGS) entry which is preliminary data.</text>
</comment>
<name>A0ABW0Q2C3_9HYPH</name>
<keyword evidence="2" id="KW-1185">Reference proteome</keyword>
<accession>A0ABW0Q2C3</accession>
<reference evidence="2" key="1">
    <citation type="journal article" date="2019" name="Int. J. Syst. Evol. Microbiol.">
        <title>The Global Catalogue of Microorganisms (GCM) 10K type strain sequencing project: providing services to taxonomists for standard genome sequencing and annotation.</title>
        <authorList>
            <consortium name="The Broad Institute Genomics Platform"/>
            <consortium name="The Broad Institute Genome Sequencing Center for Infectious Disease"/>
            <person name="Wu L."/>
            <person name="Ma J."/>
        </authorList>
    </citation>
    <scope>NUCLEOTIDE SEQUENCE [LARGE SCALE GENOMIC DNA]</scope>
    <source>
        <strain evidence="2">KACC 12633</strain>
    </source>
</reference>
<evidence type="ECO:0008006" key="3">
    <source>
        <dbReference type="Google" id="ProtNLM"/>
    </source>
</evidence>
<dbReference type="RefSeq" id="WP_266346326.1">
    <property type="nucleotide sequence ID" value="NZ_JAPKNH010000015.1"/>
</dbReference>
<organism evidence="1 2">
    <name type="scientific">Kaistia terrae</name>
    <dbReference type="NCBI Taxonomy" id="537017"/>
    <lineage>
        <taxon>Bacteria</taxon>
        <taxon>Pseudomonadati</taxon>
        <taxon>Pseudomonadota</taxon>
        <taxon>Alphaproteobacteria</taxon>
        <taxon>Hyphomicrobiales</taxon>
        <taxon>Kaistiaceae</taxon>
        <taxon>Kaistia</taxon>
    </lineage>
</organism>
<dbReference type="EMBL" id="JBHSML010000031">
    <property type="protein sequence ID" value="MFC5519036.1"/>
    <property type="molecule type" value="Genomic_DNA"/>
</dbReference>
<protein>
    <recommendedName>
        <fullName evidence="3">DNA transfer protein</fullName>
    </recommendedName>
</protein>
<dbReference type="Proteomes" id="UP001596150">
    <property type="component" value="Unassembled WGS sequence"/>
</dbReference>
<evidence type="ECO:0000313" key="1">
    <source>
        <dbReference type="EMBL" id="MFC5519036.1"/>
    </source>
</evidence>
<sequence length="229" mass="23096">MSLMDLFSDKNEKAAADALKAGFQTGKTDAYGEIDKGVAGANTDYAAALGLYQPLAETYGKGSSMYADALGLNGAAGNANATSAYQTSPGYQFSLDQALQAVERRAGAQGQLGSGQTGIDTINTAHGIANQDYGNWLERLSGYDGKALGAADSQANIYGGMAGMDYNAGNAKAGYGWNAATGQAQAQAGYEAGKDQTGANIIGAALGGVSSAAKMFGGGGFTQPTGLMY</sequence>
<gene>
    <name evidence="1" type="ORF">ACFPP9_24950</name>
</gene>
<evidence type="ECO:0000313" key="2">
    <source>
        <dbReference type="Proteomes" id="UP001596150"/>
    </source>
</evidence>
<proteinExistence type="predicted"/>